<protein>
    <recommendedName>
        <fullName evidence="2">EthD domain-containing protein</fullName>
    </recommendedName>
</protein>
<reference evidence="3 4" key="1">
    <citation type="journal article" date="2012" name="PLoS Pathog.">
        <title>Diverse lifestyles and strategies of plant pathogenesis encoded in the genomes of eighteen Dothideomycetes fungi.</title>
        <authorList>
            <person name="Ohm R.A."/>
            <person name="Feau N."/>
            <person name="Henrissat B."/>
            <person name="Schoch C.L."/>
            <person name="Horwitz B.A."/>
            <person name="Barry K.W."/>
            <person name="Condon B.J."/>
            <person name="Copeland A.C."/>
            <person name="Dhillon B."/>
            <person name="Glaser F."/>
            <person name="Hesse C.N."/>
            <person name="Kosti I."/>
            <person name="LaButti K."/>
            <person name="Lindquist E.A."/>
            <person name="Lucas S."/>
            <person name="Salamov A.A."/>
            <person name="Bradshaw R.E."/>
            <person name="Ciuffetti L."/>
            <person name="Hamelin R.C."/>
            <person name="Kema G.H.J."/>
            <person name="Lawrence C."/>
            <person name="Scott J.A."/>
            <person name="Spatafora J.W."/>
            <person name="Turgeon B.G."/>
            <person name="de Wit P.J.G.M."/>
            <person name="Zhong S."/>
            <person name="Goodwin S.B."/>
            <person name="Grigoriev I.V."/>
        </authorList>
    </citation>
    <scope>NUCLEOTIDE SEQUENCE [LARGE SCALE GENOMIC DNA]</scope>
    <source>
        <strain evidence="3 4">CIRAD86</strain>
    </source>
</reference>
<dbReference type="Gene3D" id="3.30.70.100">
    <property type="match status" value="1"/>
</dbReference>
<dbReference type="VEuPathDB" id="FungiDB:MYCFIDRAFT_211670"/>
<dbReference type="GeneID" id="19337473"/>
<name>M3AUJ6_PSEFD</name>
<gene>
    <name evidence="3" type="ORF">MYCFIDRAFT_211670</name>
</gene>
<dbReference type="InterPro" id="IPR009799">
    <property type="entry name" value="EthD_dom"/>
</dbReference>
<dbReference type="EMBL" id="KB446560">
    <property type="protein sequence ID" value="EME80808.1"/>
    <property type="molecule type" value="Genomic_DNA"/>
</dbReference>
<dbReference type="Proteomes" id="UP000016932">
    <property type="component" value="Unassembled WGS sequence"/>
</dbReference>
<dbReference type="SUPFAM" id="SSF54909">
    <property type="entry name" value="Dimeric alpha+beta barrel"/>
    <property type="match status" value="1"/>
</dbReference>
<comment type="similarity">
    <text evidence="1">Belongs to the tpcK family.</text>
</comment>
<dbReference type="Pfam" id="PF07110">
    <property type="entry name" value="EthD"/>
    <property type="match status" value="1"/>
</dbReference>
<dbReference type="eggNOG" id="ENOG502R0PR">
    <property type="taxonomic scope" value="Eukaryota"/>
</dbReference>
<accession>M3AUJ6</accession>
<dbReference type="InterPro" id="IPR011008">
    <property type="entry name" value="Dimeric_a/b-barrel"/>
</dbReference>
<evidence type="ECO:0000259" key="2">
    <source>
        <dbReference type="Pfam" id="PF07110"/>
    </source>
</evidence>
<evidence type="ECO:0000313" key="3">
    <source>
        <dbReference type="EMBL" id="EME80808.1"/>
    </source>
</evidence>
<dbReference type="RefSeq" id="XP_007928183.1">
    <property type="nucleotide sequence ID" value="XM_007929992.1"/>
</dbReference>
<organism evidence="3 4">
    <name type="scientific">Pseudocercospora fijiensis (strain CIRAD86)</name>
    <name type="common">Black leaf streak disease fungus</name>
    <name type="synonym">Mycosphaerella fijiensis</name>
    <dbReference type="NCBI Taxonomy" id="383855"/>
    <lineage>
        <taxon>Eukaryota</taxon>
        <taxon>Fungi</taxon>
        <taxon>Dikarya</taxon>
        <taxon>Ascomycota</taxon>
        <taxon>Pezizomycotina</taxon>
        <taxon>Dothideomycetes</taxon>
        <taxon>Dothideomycetidae</taxon>
        <taxon>Mycosphaerellales</taxon>
        <taxon>Mycosphaerellaceae</taxon>
        <taxon>Pseudocercospora</taxon>
    </lineage>
</organism>
<dbReference type="KEGG" id="pfj:MYCFIDRAFT_211670"/>
<dbReference type="OrthoDB" id="2519291at2759"/>
<keyword evidence="4" id="KW-1185">Reference proteome</keyword>
<proteinExistence type="inferred from homology"/>
<dbReference type="AlphaFoldDB" id="M3AUJ6"/>
<evidence type="ECO:0000256" key="1">
    <source>
        <dbReference type="ARBA" id="ARBA00005986"/>
    </source>
</evidence>
<dbReference type="HOGENOM" id="CLU_115019_2_2_1"/>
<feature type="domain" description="EthD" evidence="2">
    <location>
        <begin position="13"/>
        <end position="109"/>
    </location>
</feature>
<dbReference type="GO" id="GO:0016491">
    <property type="term" value="F:oxidoreductase activity"/>
    <property type="evidence" value="ECO:0007669"/>
    <property type="project" value="InterPro"/>
</dbReference>
<sequence>MVLKILIFTNRLPTLTPAEFKNYYETHHMPLIQKISGDDAWLSHTRNYIPRDSDTNTAQLIIGDQDLEFDCVAEVIYRDQEQLQRQMAAVGTSENTRLREEDEERFIERRSVKVVVVESCGGSVGGFGG</sequence>
<evidence type="ECO:0000313" key="4">
    <source>
        <dbReference type="Proteomes" id="UP000016932"/>
    </source>
</evidence>